<organism evidence="2 3">
    <name type="scientific">Pectobacterium atrosepticum (strain SCRI 1043 / ATCC BAA-672)</name>
    <name type="common">Erwinia carotovora subsp. atroseptica</name>
    <dbReference type="NCBI Taxonomy" id="218491"/>
    <lineage>
        <taxon>Bacteria</taxon>
        <taxon>Pseudomonadati</taxon>
        <taxon>Pseudomonadota</taxon>
        <taxon>Gammaproteobacteria</taxon>
        <taxon>Enterobacterales</taxon>
        <taxon>Pectobacteriaceae</taxon>
        <taxon>Pectobacterium</taxon>
    </lineage>
</organism>
<dbReference type="KEGG" id="eca:ECA4286"/>
<dbReference type="STRING" id="218491.ECA4286"/>
<dbReference type="AlphaFoldDB" id="Q6CZ67"/>
<dbReference type="EMBL" id="BX950851">
    <property type="protein sequence ID" value="CAG77183.1"/>
    <property type="molecule type" value="Genomic_DNA"/>
</dbReference>
<accession>Q6CZ67</accession>
<keyword evidence="3" id="KW-1185">Reference proteome</keyword>
<evidence type="ECO:0000313" key="2">
    <source>
        <dbReference type="EMBL" id="CAG77183.1"/>
    </source>
</evidence>
<dbReference type="HOGENOM" id="CLU_3028185_0_0_6"/>
<evidence type="ECO:0000256" key="1">
    <source>
        <dbReference type="SAM" id="MobiDB-lite"/>
    </source>
</evidence>
<gene>
    <name evidence="2" type="ordered locus">ECA4286</name>
</gene>
<reference evidence="2" key="1">
    <citation type="submission" date="2004-02" db="EMBL/GenBank/DDBJ databases">
        <title>The genome sequence of the enterobacterial phytopathogen Erwinia carotovora subsp. atroseptica SCRI1043 and functional genomic identification of novel virulence factors.</title>
        <authorList>
            <person name="Bell K.S."/>
            <person name="Sebaihia M."/>
            <person name="Pritchard L."/>
            <person name="Holden M."/>
            <person name="Hyman L.J."/>
            <person name="Holeva M.C."/>
            <person name="Thomson N.R."/>
            <person name="Bentley S.D."/>
            <person name="Churcher C."/>
            <person name="Mungall K."/>
            <person name="Atkin R."/>
            <person name="Bason N."/>
            <person name="Brooks K."/>
            <person name="Chillingworth T."/>
            <person name="Clark K."/>
            <person name="Doggett J."/>
            <person name="Fraser A."/>
            <person name="Hance Z."/>
            <person name="Hauser H."/>
            <person name="Jagels K."/>
            <person name="Moule S."/>
            <person name="Norbertczak H."/>
            <person name="Ormond D."/>
            <person name="Price C."/>
            <person name="Quail M.A."/>
            <person name="Sanders M."/>
            <person name="Walker D."/>
            <person name="Whitehead S."/>
            <person name="Salmond G.P.C."/>
            <person name="Birch P.R.J."/>
            <person name="Barrell B.G."/>
            <person name="Parkhill J."/>
            <person name="Toth I.K."/>
        </authorList>
    </citation>
    <scope>NUCLEOTIDE SEQUENCE</scope>
    <source>
        <strain evidence="2">SCRI1043</strain>
    </source>
</reference>
<feature type="compositionally biased region" description="Low complexity" evidence="1">
    <location>
        <begin position="1"/>
        <end position="10"/>
    </location>
</feature>
<feature type="region of interest" description="Disordered" evidence="1">
    <location>
        <begin position="1"/>
        <end position="30"/>
    </location>
</feature>
<name>Q6CZ67_PECAS</name>
<proteinExistence type="predicted"/>
<dbReference type="Proteomes" id="UP000007966">
    <property type="component" value="Chromosome"/>
</dbReference>
<protein>
    <submittedName>
        <fullName evidence="2">Uncharacterized protein</fullName>
    </submittedName>
</protein>
<evidence type="ECO:0000313" key="3">
    <source>
        <dbReference type="Proteomes" id="UP000007966"/>
    </source>
</evidence>
<sequence>MAAAAAAAMMWRRQTGKSEPGGSVSGGKSARRDVRVTVVLMWPKTLSEKAVASTG</sequence>